<keyword evidence="9 12" id="KW-1133">Transmembrane helix</keyword>
<dbReference type="Pfam" id="PF03901">
    <property type="entry name" value="Glyco_transf_22"/>
    <property type="match status" value="1"/>
</dbReference>
<evidence type="ECO:0000256" key="9">
    <source>
        <dbReference type="ARBA" id="ARBA00022989"/>
    </source>
</evidence>
<dbReference type="PANTHER" id="PTHR22760:SF4">
    <property type="entry name" value="GPI MANNOSYLTRANSFERASE 3"/>
    <property type="match status" value="1"/>
</dbReference>
<evidence type="ECO:0000313" key="14">
    <source>
        <dbReference type="Proteomes" id="UP001202479"/>
    </source>
</evidence>
<feature type="transmembrane region" description="Helical" evidence="12">
    <location>
        <begin position="212"/>
        <end position="228"/>
    </location>
</feature>
<keyword evidence="4" id="KW-0337">GPI-anchor biosynthesis</keyword>
<evidence type="ECO:0000256" key="5">
    <source>
        <dbReference type="ARBA" id="ARBA00022676"/>
    </source>
</evidence>
<evidence type="ECO:0000256" key="6">
    <source>
        <dbReference type="ARBA" id="ARBA00022679"/>
    </source>
</evidence>
<protein>
    <recommendedName>
        <fullName evidence="12">Mannosyltransferase</fullName>
        <ecNumber evidence="12">2.4.1.-</ecNumber>
    </recommendedName>
</protein>
<dbReference type="EC" id="2.4.1.-" evidence="12"/>
<keyword evidence="6" id="KW-0808">Transferase</keyword>
<evidence type="ECO:0000313" key="13">
    <source>
        <dbReference type="EMBL" id="KAI3403261.1"/>
    </source>
</evidence>
<accession>A0AAI9SUF2</accession>
<evidence type="ECO:0000256" key="12">
    <source>
        <dbReference type="RuleBase" id="RU363075"/>
    </source>
</evidence>
<dbReference type="AlphaFoldDB" id="A0AAI9SUF2"/>
<evidence type="ECO:0000256" key="7">
    <source>
        <dbReference type="ARBA" id="ARBA00022692"/>
    </source>
</evidence>
<comment type="subcellular location">
    <subcellularLocation>
        <location evidence="1 12">Endoplasmic reticulum membrane</location>
        <topology evidence="1 12">Multi-pass membrane protein</topology>
    </subcellularLocation>
</comment>
<evidence type="ECO:0000256" key="10">
    <source>
        <dbReference type="ARBA" id="ARBA00023136"/>
    </source>
</evidence>
<dbReference type="PANTHER" id="PTHR22760">
    <property type="entry name" value="GLYCOSYLTRANSFERASE"/>
    <property type="match status" value="1"/>
</dbReference>
<dbReference type="GO" id="GO:0000026">
    <property type="term" value="F:alpha-1,2-mannosyltransferase activity"/>
    <property type="evidence" value="ECO:0007669"/>
    <property type="project" value="TreeGrafter"/>
</dbReference>
<comment type="pathway">
    <text evidence="2">Glycolipid biosynthesis; glycosylphosphatidylinositol-anchor biosynthesis.</text>
</comment>
<dbReference type="GO" id="GO:0005789">
    <property type="term" value="C:endoplasmic reticulum membrane"/>
    <property type="evidence" value="ECO:0007669"/>
    <property type="project" value="UniProtKB-SubCell"/>
</dbReference>
<comment type="similarity">
    <text evidence="3">Belongs to the glycosyltransferase 22 family. PIGB subfamily.</text>
</comment>
<keyword evidence="10 12" id="KW-0472">Membrane</keyword>
<gene>
    <name evidence="13" type="ORF">KGF56_003849</name>
</gene>
<reference evidence="13" key="1">
    <citation type="journal article" date="2022" name="DNA Res.">
        <title>Genome analysis of five recently described species of the CUG-Ser clade uncovers Candida theae as a new hybrid lineage with pathogenic potential in the Candida parapsilosis species complex.</title>
        <authorList>
            <person name="Mixao V."/>
            <person name="Del Olmo V."/>
            <person name="Hegedusova E."/>
            <person name="Saus E."/>
            <person name="Pryszcz L."/>
            <person name="Cillingova A."/>
            <person name="Nosek J."/>
            <person name="Gabaldon T."/>
        </authorList>
    </citation>
    <scope>NUCLEOTIDE SEQUENCE</scope>
    <source>
        <strain evidence="13">CBS 10844</strain>
    </source>
</reference>
<keyword evidence="14" id="KW-1185">Reference proteome</keyword>
<evidence type="ECO:0000256" key="1">
    <source>
        <dbReference type="ARBA" id="ARBA00004477"/>
    </source>
</evidence>
<proteinExistence type="inferred from homology"/>
<dbReference type="GO" id="GO:0006506">
    <property type="term" value="P:GPI anchor biosynthetic process"/>
    <property type="evidence" value="ECO:0007669"/>
    <property type="project" value="UniProtKB-KW"/>
</dbReference>
<dbReference type="RefSeq" id="XP_049179008.1">
    <property type="nucleotide sequence ID" value="XM_049325225.1"/>
</dbReference>
<name>A0AAI9SUF2_9ASCO</name>
<organism evidence="13 14">
    <name type="scientific">Candida oxycetoniae</name>
    <dbReference type="NCBI Taxonomy" id="497107"/>
    <lineage>
        <taxon>Eukaryota</taxon>
        <taxon>Fungi</taxon>
        <taxon>Dikarya</taxon>
        <taxon>Ascomycota</taxon>
        <taxon>Saccharomycotina</taxon>
        <taxon>Pichiomycetes</taxon>
        <taxon>Debaryomycetaceae</taxon>
        <taxon>Candida/Lodderomyces clade</taxon>
        <taxon>Candida</taxon>
    </lineage>
</organism>
<comment type="caution">
    <text evidence="13">The sequence shown here is derived from an EMBL/GenBank/DDBJ whole genome shotgun (WGS) entry which is preliminary data.</text>
</comment>
<feature type="transmembrane region" description="Helical" evidence="12">
    <location>
        <begin position="6"/>
        <end position="24"/>
    </location>
</feature>
<dbReference type="GeneID" id="73381464"/>
<feature type="transmembrane region" description="Helical" evidence="12">
    <location>
        <begin position="257"/>
        <end position="276"/>
    </location>
</feature>
<keyword evidence="5 12" id="KW-0328">Glycosyltransferase</keyword>
<evidence type="ECO:0000256" key="4">
    <source>
        <dbReference type="ARBA" id="ARBA00022502"/>
    </source>
</evidence>
<keyword evidence="8 12" id="KW-0256">Endoplasmic reticulum</keyword>
<keyword evidence="7 12" id="KW-0812">Transmembrane</keyword>
<dbReference type="EMBL" id="JAHUZD010000128">
    <property type="protein sequence ID" value="KAI3403261.1"/>
    <property type="molecule type" value="Genomic_DNA"/>
</dbReference>
<sequence length="422" mass="50108">MLLIEFVPKILGAFIASWGEYYLYYFVQEYTKNNKDPIALDNVDLPWVTLSLSLLNPFNWYVSTRSFSNNLETTLTIMALRYWPWNLDIKSKGWFISLACGVVSCIIRPTNILIWSSLGIHLMLKTKRLISLKWILCSFCQVVAILMINTLLDYLFYKELTFPVYNFLEFNVFKNLSIFYGVAPWHFYIFQAIPLMMTTYLPLLIYGLKRDVLLLTSIVYLIGFSVIQHKEFRFIMPLQPLMIYFTARGFRAVRAKYLIVMGILLNILIALFFANINERGVMDVVRYLKAENQSSIGFIMPCHSTPWQSHFHNRDLDAWFLRCEPPLHLTNPTMNEINVYRDESDQFYDNPKQFLTMYFNQDLKKMPENIVIFEALEKFIKEEFSGEYYEHKRFFNSYFHWDDRRNGDVIVYKRITPSSRAR</sequence>
<evidence type="ECO:0000256" key="2">
    <source>
        <dbReference type="ARBA" id="ARBA00004687"/>
    </source>
</evidence>
<evidence type="ECO:0000256" key="11">
    <source>
        <dbReference type="ARBA" id="ARBA00024708"/>
    </source>
</evidence>
<evidence type="ECO:0000256" key="3">
    <source>
        <dbReference type="ARBA" id="ARBA00006065"/>
    </source>
</evidence>
<dbReference type="Proteomes" id="UP001202479">
    <property type="component" value="Unassembled WGS sequence"/>
</dbReference>
<comment type="function">
    <text evidence="11">Mannosyltransferase involved in glycosylphosphatidylinositol-anchor biosynthesis. Transfers the third mannose to Man2-GlcN-acyl-PI during GPI precursor assembly.</text>
</comment>
<feature type="transmembrane region" description="Helical" evidence="12">
    <location>
        <begin position="177"/>
        <end position="200"/>
    </location>
</feature>
<feature type="transmembrane region" description="Helical" evidence="12">
    <location>
        <begin position="134"/>
        <end position="157"/>
    </location>
</feature>
<dbReference type="InterPro" id="IPR005599">
    <property type="entry name" value="GPI_mannosylTrfase"/>
</dbReference>
<evidence type="ECO:0000256" key="8">
    <source>
        <dbReference type="ARBA" id="ARBA00022824"/>
    </source>
</evidence>